<sequence length="194" mass="20736">MKGPLQSRGVCRHSRVDPGGGNSFCSRGLIWSPWTGSRVRNLRPDPPPREACVATDVLTLVAATVTALEGGVCRHRRVDPGGGNSYCSRGLIWSPWTGSRVRNLRPVPPPREACVATDVLILVAATVTALEGGVCRHRRVDPGGGNSYCSRGLIWSPWTGSRVRNLRPVPPPREACVATDVLTLVAATVTALEV</sequence>
<gene>
    <name evidence="1" type="ORF">RRG08_061347</name>
</gene>
<keyword evidence="2" id="KW-1185">Reference proteome</keyword>
<comment type="caution">
    <text evidence="1">The sequence shown here is derived from an EMBL/GenBank/DDBJ whole genome shotgun (WGS) entry which is preliminary data.</text>
</comment>
<accession>A0AAE1DXL2</accession>
<protein>
    <submittedName>
        <fullName evidence="1">Uncharacterized protein</fullName>
    </submittedName>
</protein>
<dbReference type="Proteomes" id="UP001283361">
    <property type="component" value="Unassembled WGS sequence"/>
</dbReference>
<evidence type="ECO:0000313" key="2">
    <source>
        <dbReference type="Proteomes" id="UP001283361"/>
    </source>
</evidence>
<proteinExistence type="predicted"/>
<dbReference type="AlphaFoldDB" id="A0AAE1DXL2"/>
<dbReference type="EMBL" id="JAWDGP010001944">
    <property type="protein sequence ID" value="KAK3786796.1"/>
    <property type="molecule type" value="Genomic_DNA"/>
</dbReference>
<name>A0AAE1DXL2_9GAST</name>
<organism evidence="1 2">
    <name type="scientific">Elysia crispata</name>
    <name type="common">lettuce slug</name>
    <dbReference type="NCBI Taxonomy" id="231223"/>
    <lineage>
        <taxon>Eukaryota</taxon>
        <taxon>Metazoa</taxon>
        <taxon>Spiralia</taxon>
        <taxon>Lophotrochozoa</taxon>
        <taxon>Mollusca</taxon>
        <taxon>Gastropoda</taxon>
        <taxon>Heterobranchia</taxon>
        <taxon>Euthyneura</taxon>
        <taxon>Panpulmonata</taxon>
        <taxon>Sacoglossa</taxon>
        <taxon>Placobranchoidea</taxon>
        <taxon>Plakobranchidae</taxon>
        <taxon>Elysia</taxon>
    </lineage>
</organism>
<reference evidence="1" key="1">
    <citation type="journal article" date="2023" name="G3 (Bethesda)">
        <title>A reference genome for the long-term kleptoplast-retaining sea slug Elysia crispata morphotype clarki.</title>
        <authorList>
            <person name="Eastman K.E."/>
            <person name="Pendleton A.L."/>
            <person name="Shaikh M.A."/>
            <person name="Suttiyut T."/>
            <person name="Ogas R."/>
            <person name="Tomko P."/>
            <person name="Gavelis G."/>
            <person name="Widhalm J.R."/>
            <person name="Wisecaver J.H."/>
        </authorList>
    </citation>
    <scope>NUCLEOTIDE SEQUENCE</scope>
    <source>
        <strain evidence="1">ECLA1</strain>
    </source>
</reference>
<evidence type="ECO:0000313" key="1">
    <source>
        <dbReference type="EMBL" id="KAK3786796.1"/>
    </source>
</evidence>